<dbReference type="RefSeq" id="WP_117117762.1">
    <property type="nucleotide sequence ID" value="NZ_BFBY01000002.1"/>
</dbReference>
<comment type="caution">
    <text evidence="1">The sequence shown here is derived from an EMBL/GenBank/DDBJ whole genome shotgun (WGS) entry which is preliminary data.</text>
</comment>
<evidence type="ECO:0000313" key="1">
    <source>
        <dbReference type="EMBL" id="GBG04414.1"/>
    </source>
</evidence>
<protein>
    <submittedName>
        <fullName evidence="1">AbrB family transcriptional regulator</fullName>
    </submittedName>
</protein>
<proteinExistence type="predicted"/>
<keyword evidence="2" id="KW-1185">Reference proteome</keyword>
<organism evidence="1 2">
    <name type="scientific">Lactobacillus rodentium</name>
    <dbReference type="NCBI Taxonomy" id="947835"/>
    <lineage>
        <taxon>Bacteria</taxon>
        <taxon>Bacillati</taxon>
        <taxon>Bacillota</taxon>
        <taxon>Bacilli</taxon>
        <taxon>Lactobacillales</taxon>
        <taxon>Lactobacillaceae</taxon>
        <taxon>Lactobacillus</taxon>
    </lineage>
</organism>
<sequence length="113" mass="13063">MEPIKVRKQGNSAMITVPAKFKIKTGTEFIPELRANGIFYRFTQKEDNFFNFDEDILSDLIQEGFSGQNLLKEFKKRRANINQGFNKMIDEALLEAENTPTTSEEELRKEIGL</sequence>
<name>A0A2Z6T654_9LACO</name>
<reference evidence="2" key="1">
    <citation type="submission" date="2018-03" db="EMBL/GenBank/DDBJ databases">
        <title>New taxa in the Lactobacillus gasseri group.</title>
        <authorList>
            <person name="Tanizawa Y."/>
            <person name="Tohno M."/>
            <person name="Endo A."/>
            <person name="Arita M."/>
        </authorList>
    </citation>
    <scope>NUCLEOTIDE SEQUENCE [LARGE SCALE GENOMIC DNA]</scope>
    <source>
        <strain evidence="2">DSM 24759</strain>
    </source>
</reference>
<gene>
    <name evidence="1" type="ORF">LrDSM24759_03280</name>
</gene>
<accession>A0A2Z6T654</accession>
<dbReference type="OrthoDB" id="71707at2"/>
<dbReference type="AlphaFoldDB" id="A0A2Z6T654"/>
<dbReference type="EMBL" id="BFBY01000002">
    <property type="protein sequence ID" value="GBG04414.1"/>
    <property type="molecule type" value="Genomic_DNA"/>
</dbReference>
<dbReference type="Proteomes" id="UP000257317">
    <property type="component" value="Unassembled WGS sequence"/>
</dbReference>
<evidence type="ECO:0000313" key="2">
    <source>
        <dbReference type="Proteomes" id="UP000257317"/>
    </source>
</evidence>